<evidence type="ECO:0000256" key="1">
    <source>
        <dbReference type="ARBA" id="ARBA00022741"/>
    </source>
</evidence>
<keyword evidence="4" id="KW-0808">Transferase</keyword>
<dbReference type="InterPro" id="IPR011009">
    <property type="entry name" value="Kinase-like_dom_sf"/>
</dbReference>
<proteinExistence type="predicted"/>
<feature type="domain" description="Aminoglycoside phosphotransferase" evidence="3">
    <location>
        <begin position="25"/>
        <end position="245"/>
    </location>
</feature>
<keyword evidence="5" id="KW-1185">Reference proteome</keyword>
<accession>A0A432WDT8</accession>
<reference evidence="4 5" key="1">
    <citation type="journal article" date="2011" name="Front. Microbiol.">
        <title>Genomic signatures of strain selection and enhancement in Bacillus atrophaeus var. globigii, a historical biowarfare simulant.</title>
        <authorList>
            <person name="Gibbons H.S."/>
            <person name="Broomall S.M."/>
            <person name="McNew L.A."/>
            <person name="Daligault H."/>
            <person name="Chapman C."/>
            <person name="Bruce D."/>
            <person name="Karavis M."/>
            <person name="Krepps M."/>
            <person name="McGregor P.A."/>
            <person name="Hong C."/>
            <person name="Park K.H."/>
            <person name="Akmal A."/>
            <person name="Feldman A."/>
            <person name="Lin J.S."/>
            <person name="Chang W.E."/>
            <person name="Higgs B.W."/>
            <person name="Demirev P."/>
            <person name="Lindquist J."/>
            <person name="Liem A."/>
            <person name="Fochler E."/>
            <person name="Read T.D."/>
            <person name="Tapia R."/>
            <person name="Johnson S."/>
            <person name="Bishop-Lilly K.A."/>
            <person name="Detter C."/>
            <person name="Han C."/>
            <person name="Sozhamannan S."/>
            <person name="Rosenzweig C.N."/>
            <person name="Skowronski E.W."/>
        </authorList>
    </citation>
    <scope>NUCLEOTIDE SEQUENCE [LARGE SCALE GENOMIC DNA]</scope>
    <source>
        <strain evidence="4 5">Y4G10-17</strain>
    </source>
</reference>
<keyword evidence="1" id="KW-0547">Nucleotide-binding</keyword>
<comment type="caution">
    <text evidence="4">The sequence shown here is derived from an EMBL/GenBank/DDBJ whole genome shotgun (WGS) entry which is preliminary data.</text>
</comment>
<evidence type="ECO:0000259" key="3">
    <source>
        <dbReference type="Pfam" id="PF01636"/>
    </source>
</evidence>
<keyword evidence="4" id="KW-0723">Serine/threonine-protein kinase</keyword>
<dbReference type="GO" id="GO:0004674">
    <property type="term" value="F:protein serine/threonine kinase activity"/>
    <property type="evidence" value="ECO:0007669"/>
    <property type="project" value="UniProtKB-KW"/>
</dbReference>
<dbReference type="Gene3D" id="3.90.1200.10">
    <property type="match status" value="1"/>
</dbReference>
<evidence type="ECO:0000313" key="5">
    <source>
        <dbReference type="Proteomes" id="UP000287823"/>
    </source>
</evidence>
<sequence>MTDIRQQQLASWLETQPECPAGALQSVSGDASFRRYFRYPYAGSWRIAVDAPPPHESLQPFMAIAQRYADGGVAVPLVHAFDEKQGFMVLDDLGDTLLYSQLTDEAAAETSYQQALAMLPKIMRVTSTDQGPLPAYSEALLQRELDLFHDWLLETHLGLTLTPTQQRVWVNACDLLKDNALSQPQVGVHRDYHSRNIMQTDEGLAVIDFQDAVLGPVTYDAVSLLRDCYVRWPDQFVAVQRAFLYQRLRTEKLLDSEVSEETFTRWFDLMGIQRHLKAAGIFARLNHRDGKPGYMADVPRTLSYIKDISQGYPDLAEFHALLTDILPGASFSCER</sequence>
<dbReference type="Pfam" id="PF01636">
    <property type="entry name" value="APH"/>
    <property type="match status" value="1"/>
</dbReference>
<dbReference type="EMBL" id="PIPO01000005">
    <property type="protein sequence ID" value="RUO31047.1"/>
    <property type="molecule type" value="Genomic_DNA"/>
</dbReference>
<dbReference type="PANTHER" id="PTHR33540:SF1">
    <property type="entry name" value="N-ACETYLMURAMATE_N-ACETYLGLUCOSAMINE KINASE"/>
    <property type="match status" value="1"/>
</dbReference>
<dbReference type="AlphaFoldDB" id="A0A432WDT8"/>
<dbReference type="GO" id="GO:0005524">
    <property type="term" value="F:ATP binding"/>
    <property type="evidence" value="ECO:0007669"/>
    <property type="project" value="UniProtKB-KW"/>
</dbReference>
<dbReference type="SUPFAM" id="SSF56112">
    <property type="entry name" value="Protein kinase-like (PK-like)"/>
    <property type="match status" value="1"/>
</dbReference>
<gene>
    <name evidence="4" type="ORF">CWE14_11115</name>
</gene>
<dbReference type="Gene3D" id="3.30.200.20">
    <property type="entry name" value="Phosphorylase Kinase, domain 1"/>
    <property type="match status" value="1"/>
</dbReference>
<keyword evidence="2" id="KW-0067">ATP-binding</keyword>
<keyword evidence="4" id="KW-0418">Kinase</keyword>
<dbReference type="RefSeq" id="WP_126799436.1">
    <property type="nucleotide sequence ID" value="NZ_PIPO01000005.1"/>
</dbReference>
<dbReference type="PANTHER" id="PTHR33540">
    <property type="entry name" value="TRNA THREONYLCARBAMOYLADENOSINE BIOSYNTHESIS PROTEIN TSAE"/>
    <property type="match status" value="1"/>
</dbReference>
<organism evidence="4 5">
    <name type="scientific">Aliidiomarina soli</name>
    <dbReference type="NCBI Taxonomy" id="1928574"/>
    <lineage>
        <taxon>Bacteria</taxon>
        <taxon>Pseudomonadati</taxon>
        <taxon>Pseudomonadota</taxon>
        <taxon>Gammaproteobacteria</taxon>
        <taxon>Alteromonadales</taxon>
        <taxon>Idiomarinaceae</taxon>
        <taxon>Aliidiomarina</taxon>
    </lineage>
</organism>
<protein>
    <submittedName>
        <fullName evidence="4">Serine/threonine protein kinase</fullName>
    </submittedName>
</protein>
<name>A0A432WDT8_9GAMM</name>
<evidence type="ECO:0000313" key="4">
    <source>
        <dbReference type="EMBL" id="RUO31047.1"/>
    </source>
</evidence>
<dbReference type="Proteomes" id="UP000287823">
    <property type="component" value="Unassembled WGS sequence"/>
</dbReference>
<dbReference type="InterPro" id="IPR002575">
    <property type="entry name" value="Aminoglycoside_PTrfase"/>
</dbReference>
<evidence type="ECO:0000256" key="2">
    <source>
        <dbReference type="ARBA" id="ARBA00022840"/>
    </source>
</evidence>